<feature type="region of interest" description="Disordered" evidence="1">
    <location>
        <begin position="248"/>
        <end position="270"/>
    </location>
</feature>
<dbReference type="OrthoDB" id="7063390at2"/>
<organism evidence="2 3">
    <name type="scientific">Bizionia paragorgiae</name>
    <dbReference type="NCBI Taxonomy" id="283786"/>
    <lineage>
        <taxon>Bacteria</taxon>
        <taxon>Pseudomonadati</taxon>
        <taxon>Bacteroidota</taxon>
        <taxon>Flavobacteriia</taxon>
        <taxon>Flavobacteriales</taxon>
        <taxon>Flavobacteriaceae</taxon>
        <taxon>Bizionia</taxon>
    </lineage>
</organism>
<evidence type="ECO:0008006" key="4">
    <source>
        <dbReference type="Google" id="ProtNLM"/>
    </source>
</evidence>
<accession>A0A1H4B8N6</accession>
<keyword evidence="3" id="KW-1185">Reference proteome</keyword>
<name>A0A1H4B8N6_BIZPA</name>
<dbReference type="InterPro" id="IPR025506">
    <property type="entry name" value="Abi_alpha"/>
</dbReference>
<dbReference type="Pfam" id="PF14337">
    <property type="entry name" value="Abi_alpha"/>
    <property type="match status" value="1"/>
</dbReference>
<dbReference type="AlphaFoldDB" id="A0A1H4B8N6"/>
<sequence length="270" mass="30603">MSENKGLDIFGIKPVANAIDKTVQKSLEGIEGFLQLTCKPALGEVGLLIQDKVRHWRLCNVIRMLEKAQGKLDFNNDTFQLKSHPRVGLSIIENSSLIDNEEVQDMWAGLFASSCTESGTDDENLIFIDLLKQLTTAQAQILKYGVENSRKIIYPNGLVIAEELKIHCDDIFKLTGLNNYHRVDRELDYLRALGLISSYSGGFDPDSADLVADIHPTYLSLSLYVKSQGSKLDPDEFWKQELITKEQLDKEEEEKAKQEAERRKKENKKL</sequence>
<evidence type="ECO:0000256" key="1">
    <source>
        <dbReference type="SAM" id="MobiDB-lite"/>
    </source>
</evidence>
<evidence type="ECO:0000313" key="3">
    <source>
        <dbReference type="Proteomes" id="UP000198846"/>
    </source>
</evidence>
<reference evidence="2 3" key="1">
    <citation type="submission" date="2016-10" db="EMBL/GenBank/DDBJ databases">
        <authorList>
            <person name="de Groot N.N."/>
        </authorList>
    </citation>
    <scope>NUCLEOTIDE SEQUENCE [LARGE SCALE GENOMIC DNA]</scope>
    <source>
        <strain evidence="2 3">DSM 23842</strain>
    </source>
</reference>
<protein>
    <recommendedName>
        <fullName evidence="4">DUF4393 domain-containing protein</fullName>
    </recommendedName>
</protein>
<dbReference type="Proteomes" id="UP000198846">
    <property type="component" value="Unassembled WGS sequence"/>
</dbReference>
<dbReference type="EMBL" id="FNQK01000013">
    <property type="protein sequence ID" value="SEA44192.1"/>
    <property type="molecule type" value="Genomic_DNA"/>
</dbReference>
<evidence type="ECO:0000313" key="2">
    <source>
        <dbReference type="EMBL" id="SEA44192.1"/>
    </source>
</evidence>
<proteinExistence type="predicted"/>
<dbReference type="RefSeq" id="WP_092134991.1">
    <property type="nucleotide sequence ID" value="NZ_FNQK01000013.1"/>
</dbReference>
<gene>
    <name evidence="2" type="ORF">SAMN04487990_11380</name>
</gene>